<dbReference type="InterPro" id="IPR017853">
    <property type="entry name" value="GH"/>
</dbReference>
<dbReference type="PRINTS" id="PR00133">
    <property type="entry name" value="GLHYDRLASE3"/>
</dbReference>
<dbReference type="SUPFAM" id="SSF51445">
    <property type="entry name" value="(Trans)glycosidases"/>
    <property type="match status" value="1"/>
</dbReference>
<evidence type="ECO:0000256" key="1">
    <source>
        <dbReference type="ARBA" id="ARBA00005336"/>
    </source>
</evidence>
<dbReference type="PANTHER" id="PTHR42715:SF10">
    <property type="entry name" value="BETA-GLUCOSIDASE"/>
    <property type="match status" value="1"/>
</dbReference>
<keyword evidence="5" id="KW-1185">Reference proteome</keyword>
<dbReference type="Pfam" id="PF14310">
    <property type="entry name" value="Fn3-like"/>
    <property type="match status" value="1"/>
</dbReference>
<proteinExistence type="inferred from homology"/>
<dbReference type="InterPro" id="IPR050288">
    <property type="entry name" value="Cellulose_deg_GH3"/>
</dbReference>
<dbReference type="Pfam" id="PF01915">
    <property type="entry name" value="Glyco_hydro_3_C"/>
    <property type="match status" value="2"/>
</dbReference>
<dbReference type="InterPro" id="IPR002772">
    <property type="entry name" value="Glyco_hydro_3_C"/>
</dbReference>
<comment type="caution">
    <text evidence="4">The sequence shown here is derived from an EMBL/GenBank/DDBJ whole genome shotgun (WGS) entry which is preliminary data.</text>
</comment>
<protein>
    <submittedName>
        <fullName evidence="4">Glycosyl hydrolase</fullName>
    </submittedName>
</protein>
<reference evidence="5" key="1">
    <citation type="journal article" date="2019" name="Int. J. Syst. Evol. Microbiol.">
        <title>The Global Catalogue of Microorganisms (GCM) 10K type strain sequencing project: providing services to taxonomists for standard genome sequencing and annotation.</title>
        <authorList>
            <consortium name="The Broad Institute Genomics Platform"/>
            <consortium name="The Broad Institute Genome Sequencing Center for Infectious Disease"/>
            <person name="Wu L."/>
            <person name="Ma J."/>
        </authorList>
    </citation>
    <scope>NUCLEOTIDE SEQUENCE [LARGE SCALE GENOMIC DNA]</scope>
    <source>
        <strain evidence="5">KCTC 23314</strain>
    </source>
</reference>
<keyword evidence="2 4" id="KW-0378">Hydrolase</keyword>
<dbReference type="InterPro" id="IPR001764">
    <property type="entry name" value="Glyco_hydro_3_N"/>
</dbReference>
<dbReference type="Gene3D" id="3.20.20.300">
    <property type="entry name" value="Glycoside hydrolase, family 3, N-terminal domain"/>
    <property type="match status" value="1"/>
</dbReference>
<dbReference type="InterPro" id="IPR026891">
    <property type="entry name" value="Fn3-like"/>
</dbReference>
<evidence type="ECO:0000256" key="2">
    <source>
        <dbReference type="ARBA" id="ARBA00022801"/>
    </source>
</evidence>
<organism evidence="4 5">
    <name type="scientific">Pseudorhodoferax aquiterrae</name>
    <dbReference type="NCBI Taxonomy" id="747304"/>
    <lineage>
        <taxon>Bacteria</taxon>
        <taxon>Pseudomonadati</taxon>
        <taxon>Pseudomonadota</taxon>
        <taxon>Betaproteobacteria</taxon>
        <taxon>Burkholderiales</taxon>
        <taxon>Comamonadaceae</taxon>
    </lineage>
</organism>
<evidence type="ECO:0000313" key="4">
    <source>
        <dbReference type="EMBL" id="GHD01396.1"/>
    </source>
</evidence>
<dbReference type="InterPro" id="IPR013783">
    <property type="entry name" value="Ig-like_fold"/>
</dbReference>
<dbReference type="InterPro" id="IPR036962">
    <property type="entry name" value="Glyco_hydro_3_N_sf"/>
</dbReference>
<evidence type="ECO:0000259" key="3">
    <source>
        <dbReference type="SMART" id="SM01217"/>
    </source>
</evidence>
<dbReference type="Proteomes" id="UP000626210">
    <property type="component" value="Unassembled WGS sequence"/>
</dbReference>
<feature type="domain" description="Fibronectin type III-like" evidence="3">
    <location>
        <begin position="782"/>
        <end position="860"/>
    </location>
</feature>
<dbReference type="InterPro" id="IPR036881">
    <property type="entry name" value="Glyco_hydro_3_C_sf"/>
</dbReference>
<dbReference type="SMART" id="SM01217">
    <property type="entry name" value="Fn3_like"/>
    <property type="match status" value="1"/>
</dbReference>
<dbReference type="SUPFAM" id="SSF52279">
    <property type="entry name" value="Beta-D-glucan exohydrolase, C-terminal domain"/>
    <property type="match status" value="2"/>
</dbReference>
<dbReference type="Pfam" id="PF00933">
    <property type="entry name" value="Glyco_hydro_3"/>
    <property type="match status" value="1"/>
</dbReference>
<sequence>MRRARFPLFNNEEIPMTLPSPLRKSAVAMAVGVVLAAGIAACGGDDDAPPETGNAWMRPSIVARQAAAGTDAAKEAVANERARLLLAAMTLDQKMQQLTGAMPEVLPELPECYGARHVSGIKELDIPTFRITNGPVGLGQNDCVSTSVYDQVKAGTKSFTAAYTHPSSAKATALPSALGAAASFDPAVATAYGEVIGDEMNNLALHVFEAPGVNMARLPVLGRNFEYFGEDPYLTGVMGVAEVKAVQSKGLIGMPKHYLANEQETNRQKIQTNVDPQVLREIYMLPFEMTVRDGKAASVMCAYNYVNGVHSCENDELLNKVLRDDWGFTGYVQSDFFSIKSTASTLRNGLDHEMPIPQFWSKANLTKALAEGSITVAMIDKALERRYTQSFKWGIFDRPLKQTAIDFAGHGQRARAIGTDSAVLLQNNGALPIAADVAKLVVVGKATQVYAQQAVAGGAMVGQPMGAGGGSSDVVPTYTVAPVEGIKEALKGLGNTGAVVQLILVDDANASATIDGVAVSFAQALATAAAADAVVLMAGTISEEGADRATTADGSSLSSLAIPLAPGASAADGSSLDWYAPVSLTSPATASGTNGVKNSNTVAMIKAVMGATSTTGKSMVQKTALVLKDNAGVAMDPALVGTGGPAILEVWFPGQEDGNIVADLLFGKKNPSGKLPVTFPYAGRGFLDHVTAAQFPGEVSADGKTQTVTYSEQLHMGYRWYDANVSGQCAVVAGTNPCVAFPFGHGLSYTRFGVANASVTTAGGGYQVKARVSNIGATAGAEVVQVYLALPASASSVGAPQPPKRLVGFQKVQLAPAASQEVTITVDPNASNHPLSVWNQASRSWTVPAGQYTVYVGRSSAPKDLVQAGSFTR</sequence>
<accession>A0ABQ3GEE2</accession>
<dbReference type="EMBL" id="BMYK01000035">
    <property type="protein sequence ID" value="GHD01396.1"/>
    <property type="molecule type" value="Genomic_DNA"/>
</dbReference>
<dbReference type="Gene3D" id="2.60.40.10">
    <property type="entry name" value="Immunoglobulins"/>
    <property type="match status" value="1"/>
</dbReference>
<dbReference type="GO" id="GO:0016787">
    <property type="term" value="F:hydrolase activity"/>
    <property type="evidence" value="ECO:0007669"/>
    <property type="project" value="UniProtKB-KW"/>
</dbReference>
<dbReference type="Gene3D" id="3.40.50.1700">
    <property type="entry name" value="Glycoside hydrolase family 3 C-terminal domain"/>
    <property type="match status" value="1"/>
</dbReference>
<comment type="similarity">
    <text evidence="1">Belongs to the glycosyl hydrolase 3 family.</text>
</comment>
<evidence type="ECO:0000313" key="5">
    <source>
        <dbReference type="Proteomes" id="UP000626210"/>
    </source>
</evidence>
<dbReference type="PANTHER" id="PTHR42715">
    <property type="entry name" value="BETA-GLUCOSIDASE"/>
    <property type="match status" value="1"/>
</dbReference>
<name>A0ABQ3GEE2_9BURK</name>
<gene>
    <name evidence="4" type="primary">bglX</name>
    <name evidence="4" type="ORF">GCM10007320_59710</name>
</gene>